<dbReference type="InterPro" id="IPR036404">
    <property type="entry name" value="Jacalin-like_lectin_dom_sf"/>
</dbReference>
<comment type="similarity">
    <text evidence="1">Belongs to the jacalin lectin family.</text>
</comment>
<dbReference type="GO" id="GO:0030246">
    <property type="term" value="F:carbohydrate binding"/>
    <property type="evidence" value="ECO:0007669"/>
    <property type="project" value="UniProtKB-KW"/>
</dbReference>
<dbReference type="Gene3D" id="3.90.70.10">
    <property type="entry name" value="Cysteine proteinases"/>
    <property type="match status" value="1"/>
</dbReference>
<dbReference type="Gramene" id="TVU20656">
    <property type="protein sequence ID" value="TVU20656"/>
    <property type="gene ID" value="EJB05_36873"/>
</dbReference>
<feature type="transmembrane region" description="Helical" evidence="5">
    <location>
        <begin position="1358"/>
        <end position="1377"/>
    </location>
</feature>
<dbReference type="SUPFAM" id="SSF54001">
    <property type="entry name" value="Cysteine proteinases"/>
    <property type="match status" value="1"/>
</dbReference>
<dbReference type="EMBL" id="RWGY01000029">
    <property type="protein sequence ID" value="TVU20656.1"/>
    <property type="molecule type" value="Genomic_DNA"/>
</dbReference>
<feature type="signal peptide" evidence="6">
    <location>
        <begin position="1"/>
        <end position="23"/>
    </location>
</feature>
<dbReference type="InterPro" id="IPR013766">
    <property type="entry name" value="Thioredoxin_domain"/>
</dbReference>
<dbReference type="GO" id="GO:0006508">
    <property type="term" value="P:proteolysis"/>
    <property type="evidence" value="ECO:0007669"/>
    <property type="project" value="InterPro"/>
</dbReference>
<dbReference type="InterPro" id="IPR025315">
    <property type="entry name" value="DUF4220"/>
</dbReference>
<gene>
    <name evidence="9" type="ORF">EJB05_36873</name>
</gene>
<dbReference type="InterPro" id="IPR038765">
    <property type="entry name" value="Papain-like_cys_pep_sf"/>
</dbReference>
<dbReference type="InterPro" id="IPR013201">
    <property type="entry name" value="Prot_inhib_I29"/>
</dbReference>
<dbReference type="CDD" id="cd02248">
    <property type="entry name" value="Peptidase_C1A"/>
    <property type="match status" value="1"/>
</dbReference>
<feature type="non-terminal residue" evidence="9">
    <location>
        <position position="1"/>
    </location>
</feature>
<keyword evidence="6" id="KW-0732">Signal</keyword>
<sequence>MSSSLSHLPLLLLLLLLSASASAAGTTTSTGGGGDLSALFDAWCAEHGRAYATPEERTARLAVFADNAAFVAAHNANSSSSSSYTLALNAFADLTHHEFRAARLGRLAVDGLRTGAPYWGLHGAVPDAVDWRQKGAVTKVKDQGSCGTSSALHPLGMSDFSPLRIILCEEINHAYSSPVSRSLLELFRYRSYNQGCNGGLMDYAFKFVIKNGGIDTEEDYPFRQTDGTCNKNKLKRHVVTIDGYTDVPSNNEDLLLKAVAQQPVSVGICGSARAFQLYSQGIFDGPCPTSLDHAVLIVGYGSEGGKDYWIVKNSWGERWGMKGYMHMRRNTGNSDGVCVCCKDNRYCCPHDYPICDTGRGQCLKANGNFSGIEGVRRKQSFSKVPSWSEAQNMSNNKEVVNNGISMDAMLPAPVLHVLSTPADGSMLRVGDSPAFDFGTMALSILRICSSAARLGMRSNVGIAAPRRRKPAVAASQPRRWGNQSIRMPNPPSSPAARHVHSVTKGHPSSRRDSPPRRARVKWPPVHKGEVTQSFKTINGKSPIVVGPWGGSGGYPWDDGVYSTIRQIVISHGAAIDSIRIEYDLKGSSIWSETHGGTDGGSDTDKVKLDFPDEALVSVSGYYGSVCGTPVIIRSLTFQSNRSKYGPFGTEEGTSFSLPMSSGKIIGFHGRSGSYLNSIGFYLKQVHFPNPLNTPASPKSLPVPSAYGRNGYSSAVGGAAYDNMVLAVQDRGDSYSVYASHQPKQQYTSPSSDYTDGALWNKMVSFPTYYGDKGAAAGPHMYGPWGGSGGTIFDDGVYTGVWQINLTRAVGISSMKVLYDRNGQAVWGNKHGFSGGVPSDKIVFDFPSEVLTHITGFYGSAIIMGPTVIRSLTFHTNKRTYGPYGDECGTYFSTNFTNGRIVGFHGREGWYIDGIGVHVQEGKVAPQRYISRPKATTSPSLQYNMLAQALSDSDDEVAYGMVKEPVPTGPGPWGGEGGRPWDDGVYTGVKQIYIMRGAFIGSIQIEYDRGGHSIWSARHGNSGHITHRVKLDYPQEVLTCVYGYYNTNRGEGPRVLRSLTFITNRGKYGPFGDEAGGFFSSATTEGKVVGFHGRSGQHLDAIGVHMQHWLGDKRPAPKYGSVLNGHSYTILCFSGSKCASRGVMTFEQVVIDFTASWCPPCRMMAPIFEGLAKKNPNVVFLKVDVDELKDIAQQFSVEAMPTFLFMKDGEVKDRVVGAVKEELAKKLELLMSQLKGEERLLLDCGGILILLEMPPPTKETASSCSGESGEASGSVKKWMSMGVFWERLGTVQGDLLRLEVVVLLSALILAALVLYGSAHRRSSDRLLRGGMWMAYSMSYVVVSYAVGIIQDGPFHGETFVLWATALLLIQASAYAAPVHSRRDVDQRKKLLLQHVLQTGLVLWLIVNATGYNPSYRAAIWAFWSLNVLKTAAKIVEMIQSSRPDMSVRVIAEYMAAVLQLEEEDVPLSDPASMQGYRYIFHGEEEAVVPLDKSEMLALGKSVVTIDRVYKWIHDQQGSSEVEKDKARDFCLAFALFKLLKRRFYGYVPAEAGSRKARDLVLTGLIHDHDGVTGPDAAFRVVEAELAFLYDFFYTRNIVLVGAKTYICIAVAVAGLTILWTAFVGTLGPGYHRLRIGVRDLDRSVTVMIVVITAGLEVFQAVAGFASNWRYVKTLYRCVRDDQPWSRRRWGGHHLWWNQSIAPPDTRYWEEKVGQYDLLKRFRHRPFNLLSWMTLYLVEPRRQGQKKGRRKQLPPEVRRAVLLTLKQSGCHLSNGVAALQKHNLLPRLAWACKLPMFTDQILVWHIVTTCCDWAAATGRLQHTDDHRVIARKLSNYCAYLVAFVPEMLPDPSYNTEQIFDTAVEQAREHLRGCRSNNHTDILARLRHIADTQRMQEGGGTYERATVIERAAVLWVQLNEATVNDAAGRWQVLSDFWTELVLFLAPSDNVDVHAEMLGAGGEFMTQLWALLTHAGVLERPASSPDAWTRVARAF</sequence>
<dbReference type="InterPro" id="IPR036249">
    <property type="entry name" value="Thioredoxin-like_sf"/>
</dbReference>
<dbReference type="InterPro" id="IPR025661">
    <property type="entry name" value="Pept_asp_AS"/>
</dbReference>
<reference evidence="9 10" key="1">
    <citation type="journal article" date="2019" name="Sci. Rep.">
        <title>A high-quality genome of Eragrostis curvula grass provides insights into Poaceae evolution and supports new strategies to enhance forage quality.</title>
        <authorList>
            <person name="Carballo J."/>
            <person name="Santos B.A.C.M."/>
            <person name="Zappacosta D."/>
            <person name="Garbus I."/>
            <person name="Selva J.P."/>
            <person name="Gallo C.A."/>
            <person name="Diaz A."/>
            <person name="Albertini E."/>
            <person name="Caccamo M."/>
            <person name="Echenique V."/>
        </authorList>
    </citation>
    <scope>NUCLEOTIDE SEQUENCE [LARGE SCALE GENOMIC DNA]</scope>
    <source>
        <strain evidence="10">cv. Victoria</strain>
        <tissue evidence="9">Leaf</tissue>
    </source>
</reference>
<feature type="transmembrane region" description="Helical" evidence="5">
    <location>
        <begin position="1299"/>
        <end position="1317"/>
    </location>
</feature>
<dbReference type="CDD" id="cd09612">
    <property type="entry name" value="Jacalin"/>
    <property type="match status" value="3"/>
</dbReference>
<dbReference type="PROSITE" id="PS00194">
    <property type="entry name" value="THIOREDOXIN_1"/>
    <property type="match status" value="1"/>
</dbReference>
<feature type="domain" description="Jacalin-type lectin" evidence="8">
    <location>
        <begin position="778"/>
        <end position="920"/>
    </location>
</feature>
<evidence type="ECO:0000313" key="10">
    <source>
        <dbReference type="Proteomes" id="UP000324897"/>
    </source>
</evidence>
<keyword evidence="3" id="KW-1015">Disulfide bond</keyword>
<feature type="chain" id="PRO_5023802770" description="Thioredoxin domain-containing protein" evidence="6">
    <location>
        <begin position="24"/>
        <end position="1991"/>
    </location>
</feature>
<dbReference type="InterPro" id="IPR000668">
    <property type="entry name" value="Peptidase_C1A_C"/>
</dbReference>
<keyword evidence="5" id="KW-1133">Transmembrane helix</keyword>
<dbReference type="Gene3D" id="3.40.30.10">
    <property type="entry name" value="Glutaredoxin"/>
    <property type="match status" value="1"/>
</dbReference>
<dbReference type="Pfam" id="PF00085">
    <property type="entry name" value="Thioredoxin"/>
    <property type="match status" value="1"/>
</dbReference>
<evidence type="ECO:0000256" key="6">
    <source>
        <dbReference type="SAM" id="SignalP"/>
    </source>
</evidence>
<dbReference type="SMART" id="SM00915">
    <property type="entry name" value="Jacalin"/>
    <property type="match status" value="3"/>
</dbReference>
<evidence type="ECO:0000256" key="3">
    <source>
        <dbReference type="ARBA" id="ARBA00023157"/>
    </source>
</evidence>
<dbReference type="SMART" id="SM00645">
    <property type="entry name" value="Pept_C1"/>
    <property type="match status" value="1"/>
</dbReference>
<dbReference type="Pfam" id="PF13968">
    <property type="entry name" value="DUF4220"/>
    <property type="match status" value="1"/>
</dbReference>
<feature type="domain" description="Jacalin-type lectin" evidence="8">
    <location>
        <begin position="542"/>
        <end position="684"/>
    </location>
</feature>
<protein>
    <recommendedName>
        <fullName evidence="11">Thioredoxin domain-containing protein</fullName>
    </recommendedName>
</protein>
<dbReference type="PANTHER" id="PTHR47293:SF68">
    <property type="entry name" value="JACALIN-RELATED LECTIN 3"/>
    <property type="match status" value="1"/>
</dbReference>
<dbReference type="Pfam" id="PF00112">
    <property type="entry name" value="Peptidase_C1"/>
    <property type="match status" value="1"/>
</dbReference>
<dbReference type="PANTHER" id="PTHR47293">
    <property type="entry name" value="JACALIN-RELATED LECTIN 3"/>
    <property type="match status" value="1"/>
</dbReference>
<accession>A0A5J9UAV3</accession>
<dbReference type="FunFam" id="3.90.70.10:FF:000332">
    <property type="entry name" value="Cathepsin L1"/>
    <property type="match status" value="1"/>
</dbReference>
<evidence type="ECO:0000259" key="8">
    <source>
        <dbReference type="PROSITE" id="PS51752"/>
    </source>
</evidence>
<dbReference type="Gene3D" id="2.100.10.30">
    <property type="entry name" value="Jacalin-like lectin domain"/>
    <property type="match status" value="3"/>
</dbReference>
<evidence type="ECO:0000256" key="2">
    <source>
        <dbReference type="ARBA" id="ARBA00022734"/>
    </source>
</evidence>
<evidence type="ECO:0000256" key="4">
    <source>
        <dbReference type="SAM" id="MobiDB-lite"/>
    </source>
</evidence>
<keyword evidence="5" id="KW-0472">Membrane</keyword>
<dbReference type="Pfam" id="PF01419">
    <property type="entry name" value="Jacalin"/>
    <property type="match status" value="3"/>
</dbReference>
<dbReference type="SMART" id="SM00848">
    <property type="entry name" value="Inhibitor_I29"/>
    <property type="match status" value="1"/>
</dbReference>
<name>A0A5J9UAV3_9POAL</name>
<keyword evidence="2" id="KW-0430">Lectin</keyword>
<evidence type="ECO:0000256" key="1">
    <source>
        <dbReference type="ARBA" id="ARBA00006568"/>
    </source>
</evidence>
<evidence type="ECO:0008006" key="11">
    <source>
        <dbReference type="Google" id="ProtNLM"/>
    </source>
</evidence>
<dbReference type="SUPFAM" id="SSF51101">
    <property type="entry name" value="Mannose-binding lectins"/>
    <property type="match status" value="3"/>
</dbReference>
<dbReference type="InterPro" id="IPR001229">
    <property type="entry name" value="Jacalin-like_lectin_dom"/>
</dbReference>
<feature type="domain" description="Thioredoxin" evidence="7">
    <location>
        <begin position="1107"/>
        <end position="1234"/>
    </location>
</feature>
<dbReference type="InterPro" id="IPR039417">
    <property type="entry name" value="Peptidase_C1A_papain-like"/>
</dbReference>
<dbReference type="PROSITE" id="PS00640">
    <property type="entry name" value="THIOL_PROTEASE_ASN"/>
    <property type="match status" value="1"/>
</dbReference>
<feature type="region of interest" description="Disordered" evidence="4">
    <location>
        <begin position="466"/>
        <end position="520"/>
    </location>
</feature>
<dbReference type="PROSITE" id="PS51352">
    <property type="entry name" value="THIOREDOXIN_2"/>
    <property type="match status" value="1"/>
</dbReference>
<keyword evidence="5" id="KW-0812">Transmembrane</keyword>
<evidence type="ECO:0000313" key="9">
    <source>
        <dbReference type="EMBL" id="TVU20656.1"/>
    </source>
</evidence>
<feature type="transmembrane region" description="Helical" evidence="5">
    <location>
        <begin position="1643"/>
        <end position="1665"/>
    </location>
</feature>
<organism evidence="9 10">
    <name type="scientific">Eragrostis curvula</name>
    <name type="common">weeping love grass</name>
    <dbReference type="NCBI Taxonomy" id="38414"/>
    <lineage>
        <taxon>Eukaryota</taxon>
        <taxon>Viridiplantae</taxon>
        <taxon>Streptophyta</taxon>
        <taxon>Embryophyta</taxon>
        <taxon>Tracheophyta</taxon>
        <taxon>Spermatophyta</taxon>
        <taxon>Magnoliopsida</taxon>
        <taxon>Liliopsida</taxon>
        <taxon>Poales</taxon>
        <taxon>Poaceae</taxon>
        <taxon>PACMAD clade</taxon>
        <taxon>Chloridoideae</taxon>
        <taxon>Eragrostideae</taxon>
        <taxon>Eragrostidinae</taxon>
        <taxon>Eragrostis</taxon>
    </lineage>
</organism>
<comment type="caution">
    <text evidence="9">The sequence shown here is derived from an EMBL/GenBank/DDBJ whole genome shotgun (WGS) entry which is preliminary data.</text>
</comment>
<dbReference type="PROSITE" id="PS51752">
    <property type="entry name" value="JACALIN_LECTIN"/>
    <property type="match status" value="3"/>
</dbReference>
<dbReference type="Pfam" id="PF08246">
    <property type="entry name" value="Inhibitor_I29"/>
    <property type="match status" value="1"/>
</dbReference>
<dbReference type="SUPFAM" id="SSF52833">
    <property type="entry name" value="Thioredoxin-like"/>
    <property type="match status" value="1"/>
</dbReference>
<keyword evidence="10" id="KW-1185">Reference proteome</keyword>
<dbReference type="InterPro" id="IPR033734">
    <property type="entry name" value="Jacalin-like_lectin_dom_plant"/>
</dbReference>
<dbReference type="InterPro" id="IPR025660">
    <property type="entry name" value="Pept_his_AS"/>
</dbReference>
<evidence type="ECO:0000256" key="5">
    <source>
        <dbReference type="SAM" id="Phobius"/>
    </source>
</evidence>
<dbReference type="GO" id="GO:0008234">
    <property type="term" value="F:cysteine-type peptidase activity"/>
    <property type="evidence" value="ECO:0007669"/>
    <property type="project" value="InterPro"/>
</dbReference>
<feature type="transmembrane region" description="Helical" evidence="5">
    <location>
        <begin position="1604"/>
        <end position="1623"/>
    </location>
</feature>
<feature type="transmembrane region" description="Helical" evidence="5">
    <location>
        <begin position="1329"/>
        <end position="1346"/>
    </location>
</feature>
<dbReference type="Pfam" id="PF04578">
    <property type="entry name" value="DUF594"/>
    <property type="match status" value="1"/>
</dbReference>
<evidence type="ECO:0000259" key="7">
    <source>
        <dbReference type="PROSITE" id="PS51352"/>
    </source>
</evidence>
<dbReference type="FunFam" id="2.100.10.30:FF:000001">
    <property type="entry name" value="Jacalin-related lectin 33"/>
    <property type="match status" value="3"/>
</dbReference>
<dbReference type="CDD" id="cd02947">
    <property type="entry name" value="TRX_family"/>
    <property type="match status" value="1"/>
</dbReference>
<dbReference type="PROSITE" id="PS00639">
    <property type="entry name" value="THIOL_PROTEASE_HIS"/>
    <property type="match status" value="1"/>
</dbReference>
<dbReference type="Proteomes" id="UP000324897">
    <property type="component" value="Chromosome 7"/>
</dbReference>
<dbReference type="InterPro" id="IPR017937">
    <property type="entry name" value="Thioredoxin_CS"/>
</dbReference>
<proteinExistence type="inferred from homology"/>
<dbReference type="InterPro" id="IPR007658">
    <property type="entry name" value="DUF594"/>
</dbReference>
<dbReference type="OrthoDB" id="2415936at2759"/>
<feature type="domain" description="Jacalin-type lectin" evidence="8">
    <location>
        <begin position="966"/>
        <end position="1107"/>
    </location>
</feature>